<dbReference type="Proteomes" id="UP000195602">
    <property type="component" value="Unassembled WGS sequence"/>
</dbReference>
<name>A0AA91Q4J6_CLALS</name>
<feature type="region of interest" description="Disordered" evidence="1">
    <location>
        <begin position="45"/>
        <end position="64"/>
    </location>
</feature>
<evidence type="ECO:0000256" key="1">
    <source>
        <dbReference type="SAM" id="MobiDB-lite"/>
    </source>
</evidence>
<accession>A0AA91Q4J6</accession>
<feature type="region of interest" description="Disordered" evidence="1">
    <location>
        <begin position="1"/>
        <end position="27"/>
    </location>
</feature>
<reference evidence="2 3" key="1">
    <citation type="submission" date="2017-04" db="EMBL/GenBank/DDBJ databases">
        <title>Draft genome of the yeast Clavispora lusitaniae type strain CBS 6936.</title>
        <authorList>
            <person name="Durrens P."/>
            <person name="Klopp C."/>
            <person name="Biteau N."/>
            <person name="Fitton-Ouhabi V."/>
            <person name="Dementhon K."/>
            <person name="Accoceberry I."/>
            <person name="Sherman D.J."/>
            <person name="Noel T."/>
        </authorList>
    </citation>
    <scope>NUCLEOTIDE SEQUENCE [LARGE SCALE GENOMIC DNA]</scope>
    <source>
        <strain evidence="2 3">CBS 6936</strain>
    </source>
</reference>
<sequence length="102" mass="11620">MGLIQVSEYEAQPRDCPPYPNNQQPHPVVDLDEVVREYHNYKWKLSGGESPKSQNTHDNNNSSDSLTLYEQSVWSLEAEATSGLALPLSSLETIRRFENRSQ</sequence>
<gene>
    <name evidence="2" type="ORF">A9F13_02g03883</name>
</gene>
<proteinExistence type="predicted"/>
<dbReference type="KEGG" id="clus:A9F13_02g03883"/>
<dbReference type="EMBL" id="LYUB02000002">
    <property type="protein sequence ID" value="OVF10558.1"/>
    <property type="molecule type" value="Genomic_DNA"/>
</dbReference>
<evidence type="ECO:0000313" key="3">
    <source>
        <dbReference type="Proteomes" id="UP000195602"/>
    </source>
</evidence>
<comment type="caution">
    <text evidence="2">The sequence shown here is derived from an EMBL/GenBank/DDBJ whole genome shotgun (WGS) entry which is preliminary data.</text>
</comment>
<organism evidence="2 3">
    <name type="scientific">Clavispora lusitaniae</name>
    <name type="common">Candida lusitaniae</name>
    <dbReference type="NCBI Taxonomy" id="36911"/>
    <lineage>
        <taxon>Eukaryota</taxon>
        <taxon>Fungi</taxon>
        <taxon>Dikarya</taxon>
        <taxon>Ascomycota</taxon>
        <taxon>Saccharomycotina</taxon>
        <taxon>Pichiomycetes</taxon>
        <taxon>Metschnikowiaceae</taxon>
        <taxon>Clavispora</taxon>
    </lineage>
</organism>
<protein>
    <submittedName>
        <fullName evidence="2">Uncharacterized protein</fullName>
    </submittedName>
</protein>
<evidence type="ECO:0000313" key="2">
    <source>
        <dbReference type="EMBL" id="OVF10558.1"/>
    </source>
</evidence>
<dbReference type="AlphaFoldDB" id="A0AA91Q4J6"/>
<feature type="compositionally biased region" description="Polar residues" evidence="1">
    <location>
        <begin position="51"/>
        <end position="64"/>
    </location>
</feature>